<dbReference type="WBParaSite" id="ES5_v2.g21463.t1">
    <property type="protein sequence ID" value="ES5_v2.g21463.t1"/>
    <property type="gene ID" value="ES5_v2.g21463"/>
</dbReference>
<evidence type="ECO:0000313" key="1">
    <source>
        <dbReference type="Proteomes" id="UP000887579"/>
    </source>
</evidence>
<proteinExistence type="predicted"/>
<accession>A0AC34FVW2</accession>
<reference evidence="2" key="1">
    <citation type="submission" date="2022-11" db="UniProtKB">
        <authorList>
            <consortium name="WormBaseParasite"/>
        </authorList>
    </citation>
    <scope>IDENTIFICATION</scope>
</reference>
<dbReference type="Proteomes" id="UP000887579">
    <property type="component" value="Unplaced"/>
</dbReference>
<sequence>MPDYVCVNVQFSITNPDPQKCSPNLNTPFAFALNEPYFELHAHSSNSRYETWNEIFYGYADDGTFSIDDGTFFTPQNPSVSQITNDRTSFTNVTHTCTSFVSAPEAPITPRCKNFISETTVLNVDKSIYANSTGIYTFNNGNDMIVAANFTGPKDYYIIFWVNGQACESKYNSCKVQNFKGNDGKIIINSAIIKDVGSEDIGSFVPMLGRIVIRANQTLIKEGIPFTPSNNCLFSNHKFGKNQISNTKFCCTEFENV</sequence>
<evidence type="ECO:0000313" key="2">
    <source>
        <dbReference type="WBParaSite" id="ES5_v2.g21463.t1"/>
    </source>
</evidence>
<organism evidence="1 2">
    <name type="scientific">Panagrolaimus sp. ES5</name>
    <dbReference type="NCBI Taxonomy" id="591445"/>
    <lineage>
        <taxon>Eukaryota</taxon>
        <taxon>Metazoa</taxon>
        <taxon>Ecdysozoa</taxon>
        <taxon>Nematoda</taxon>
        <taxon>Chromadorea</taxon>
        <taxon>Rhabditida</taxon>
        <taxon>Tylenchina</taxon>
        <taxon>Panagrolaimomorpha</taxon>
        <taxon>Panagrolaimoidea</taxon>
        <taxon>Panagrolaimidae</taxon>
        <taxon>Panagrolaimus</taxon>
    </lineage>
</organism>
<protein>
    <submittedName>
        <fullName evidence="2">Uncharacterized protein</fullName>
    </submittedName>
</protein>
<name>A0AC34FVW2_9BILA</name>